<gene>
    <name evidence="3" type="ORF">AIOL_001509</name>
</gene>
<keyword evidence="1" id="KW-0472">Membrane</keyword>
<dbReference type="Pfam" id="PF01757">
    <property type="entry name" value="Acyl_transf_3"/>
    <property type="match status" value="1"/>
</dbReference>
<keyword evidence="4" id="KW-1185">Reference proteome</keyword>
<dbReference type="GO" id="GO:0016020">
    <property type="term" value="C:membrane"/>
    <property type="evidence" value="ECO:0007669"/>
    <property type="project" value="TreeGrafter"/>
</dbReference>
<protein>
    <submittedName>
        <fullName evidence="3">Acyltransferase</fullName>
        <ecNumber evidence="3">2.3.1.-</ecNumber>
    </submittedName>
</protein>
<feature type="transmembrane region" description="Helical" evidence="1">
    <location>
        <begin position="109"/>
        <end position="130"/>
    </location>
</feature>
<keyword evidence="1" id="KW-0812">Transmembrane</keyword>
<feature type="transmembrane region" description="Helical" evidence="1">
    <location>
        <begin position="297"/>
        <end position="319"/>
    </location>
</feature>
<dbReference type="EC" id="2.3.1.-" evidence="3"/>
<dbReference type="AlphaFoldDB" id="A0A0J9E1E0"/>
<keyword evidence="1" id="KW-1133">Transmembrane helix</keyword>
<organism evidence="3 4">
    <name type="scientific">Candidatus Rhodobacter oscarellae</name>
    <dbReference type="NCBI Taxonomy" id="1675527"/>
    <lineage>
        <taxon>Bacteria</taxon>
        <taxon>Pseudomonadati</taxon>
        <taxon>Pseudomonadota</taxon>
        <taxon>Alphaproteobacteria</taxon>
        <taxon>Rhodobacterales</taxon>
        <taxon>Rhodobacter group</taxon>
        <taxon>Rhodobacter</taxon>
    </lineage>
</organism>
<evidence type="ECO:0000259" key="2">
    <source>
        <dbReference type="Pfam" id="PF01757"/>
    </source>
</evidence>
<dbReference type="InterPro" id="IPR050879">
    <property type="entry name" value="Acyltransferase_3"/>
</dbReference>
<feature type="transmembrane region" description="Helical" evidence="1">
    <location>
        <begin position="68"/>
        <end position="88"/>
    </location>
</feature>
<dbReference type="GO" id="GO:0000271">
    <property type="term" value="P:polysaccharide biosynthetic process"/>
    <property type="evidence" value="ECO:0007669"/>
    <property type="project" value="TreeGrafter"/>
</dbReference>
<dbReference type="STRING" id="1675527.AIOL_001509"/>
<feature type="transmembrane region" description="Helical" evidence="1">
    <location>
        <begin position="29"/>
        <end position="48"/>
    </location>
</feature>
<proteinExistence type="predicted"/>
<feature type="transmembrane region" description="Helical" evidence="1">
    <location>
        <begin position="331"/>
        <end position="350"/>
    </location>
</feature>
<comment type="caution">
    <text evidence="3">The sequence shown here is derived from an EMBL/GenBank/DDBJ whole genome shotgun (WGS) entry which is preliminary data.</text>
</comment>
<feature type="transmembrane region" description="Helical" evidence="1">
    <location>
        <begin position="150"/>
        <end position="175"/>
    </location>
</feature>
<evidence type="ECO:0000313" key="4">
    <source>
        <dbReference type="Proteomes" id="UP000037178"/>
    </source>
</evidence>
<dbReference type="PANTHER" id="PTHR23028">
    <property type="entry name" value="ACETYLTRANSFERASE"/>
    <property type="match status" value="1"/>
</dbReference>
<dbReference type="PANTHER" id="PTHR23028:SF131">
    <property type="entry name" value="BLR2367 PROTEIN"/>
    <property type="match status" value="1"/>
</dbReference>
<reference evidence="3 4" key="1">
    <citation type="submission" date="2015-06" db="EMBL/GenBank/DDBJ databases">
        <title>Draft genome sequence of an Alphaproteobacteria species associated to the Mediterranean sponge Oscarella lobularis.</title>
        <authorList>
            <person name="Jourda C."/>
            <person name="Santini S."/>
            <person name="Claverie J.-M."/>
        </authorList>
    </citation>
    <scope>NUCLEOTIDE SEQUENCE [LARGE SCALE GENOMIC DNA]</scope>
    <source>
        <strain evidence="3">IGS</strain>
    </source>
</reference>
<sequence>MFHNAAIFLAYTTTVTECNDTTMREPAMVLQFEGLRGVAAVAVFFYHFHHVPALAPLTERLPGFFGTGWVFVDLFFILSGWVVGHVYHNRLATRPDAAYEFFVARAARLYPLLLTSLLAWYVVMPLLGVAVDWTGLGDCLPQLLTLSFTWGPLACTVPVAPAWSISAEAAVYLAFPLLLWSGVTRTAARAATLIALGVLGYASLAAFGPGIHTIDGMAPIRAAFGFAMGLGLWRLGDMGNLPQGRFAAGMQIGSFFGIAALVALGGAPFGIILLFALLVWAMVCGSGPVVKLCRTHLLVMLGRLSFGIYLWHWFAIVLMQQASPALGPTTIAATSVALVVVWAHVSYTLIEAPGRRAIRFALGRRPGLSAKTTRVPHENSL</sequence>
<accession>A0A0J9E1E0</accession>
<feature type="transmembrane region" description="Helical" evidence="1">
    <location>
        <begin position="218"/>
        <end position="235"/>
    </location>
</feature>
<evidence type="ECO:0000313" key="3">
    <source>
        <dbReference type="EMBL" id="KMW56555.1"/>
    </source>
</evidence>
<dbReference type="Proteomes" id="UP000037178">
    <property type="component" value="Unassembled WGS sequence"/>
</dbReference>
<keyword evidence="3" id="KW-0808">Transferase</keyword>
<feature type="transmembrane region" description="Helical" evidence="1">
    <location>
        <begin position="187"/>
        <end position="206"/>
    </location>
</feature>
<evidence type="ECO:0000256" key="1">
    <source>
        <dbReference type="SAM" id="Phobius"/>
    </source>
</evidence>
<name>A0A0J9E1E0_9RHOB</name>
<feature type="transmembrane region" description="Helical" evidence="1">
    <location>
        <begin position="271"/>
        <end position="290"/>
    </location>
</feature>
<feature type="domain" description="Acyltransferase 3" evidence="2">
    <location>
        <begin position="31"/>
        <end position="342"/>
    </location>
</feature>
<dbReference type="PATRIC" id="fig|1675527.3.peg.1600"/>
<dbReference type="InterPro" id="IPR002656">
    <property type="entry name" value="Acyl_transf_3_dom"/>
</dbReference>
<dbReference type="GO" id="GO:0016747">
    <property type="term" value="F:acyltransferase activity, transferring groups other than amino-acyl groups"/>
    <property type="evidence" value="ECO:0007669"/>
    <property type="project" value="InterPro"/>
</dbReference>
<keyword evidence="3" id="KW-0012">Acyltransferase</keyword>
<dbReference type="EMBL" id="LFTY01000002">
    <property type="protein sequence ID" value="KMW56555.1"/>
    <property type="molecule type" value="Genomic_DNA"/>
</dbReference>
<feature type="transmembrane region" description="Helical" evidence="1">
    <location>
        <begin position="247"/>
        <end position="265"/>
    </location>
</feature>